<keyword evidence="5" id="KW-0547">Nucleotide-binding</keyword>
<evidence type="ECO:0000256" key="4">
    <source>
        <dbReference type="ARBA" id="ARBA00022475"/>
    </source>
</evidence>
<dbReference type="Pfam" id="PF00005">
    <property type="entry name" value="ABC_tran"/>
    <property type="match status" value="1"/>
</dbReference>
<keyword evidence="3" id="KW-0813">Transport</keyword>
<evidence type="ECO:0000256" key="6">
    <source>
        <dbReference type="ARBA" id="ARBA00022840"/>
    </source>
</evidence>
<evidence type="ECO:0000259" key="8">
    <source>
        <dbReference type="PROSITE" id="PS50893"/>
    </source>
</evidence>
<comment type="similarity">
    <text evidence="2">Belongs to the ABC transporter superfamily.</text>
</comment>
<dbReference type="GO" id="GO:0015833">
    <property type="term" value="P:peptide transport"/>
    <property type="evidence" value="ECO:0007669"/>
    <property type="project" value="InterPro"/>
</dbReference>
<feature type="domain" description="ABC transporter" evidence="8">
    <location>
        <begin position="7"/>
        <end position="256"/>
    </location>
</feature>
<dbReference type="InterPro" id="IPR050388">
    <property type="entry name" value="ABC_Ni/Peptide_Import"/>
</dbReference>
<reference evidence="9" key="2">
    <citation type="journal article" date="2021" name="PeerJ">
        <title>Extensive microbial diversity within the chicken gut microbiome revealed by metagenomics and culture.</title>
        <authorList>
            <person name="Gilroy R."/>
            <person name="Ravi A."/>
            <person name="Getino M."/>
            <person name="Pursley I."/>
            <person name="Horton D.L."/>
            <person name="Alikhan N.F."/>
            <person name="Baker D."/>
            <person name="Gharbi K."/>
            <person name="Hall N."/>
            <person name="Watson M."/>
            <person name="Adriaenssens E.M."/>
            <person name="Foster-Nyarko E."/>
            <person name="Jarju S."/>
            <person name="Secka A."/>
            <person name="Antonio M."/>
            <person name="Oren A."/>
            <person name="Chaudhuri R.R."/>
            <person name="La Ragione R."/>
            <person name="Hildebrand F."/>
            <person name="Pallen M.J."/>
        </authorList>
    </citation>
    <scope>NUCLEOTIDE SEQUENCE</scope>
    <source>
        <strain evidence="9">CHK152-2871</strain>
    </source>
</reference>
<evidence type="ECO:0000256" key="1">
    <source>
        <dbReference type="ARBA" id="ARBA00004202"/>
    </source>
</evidence>
<evidence type="ECO:0000256" key="5">
    <source>
        <dbReference type="ARBA" id="ARBA00022741"/>
    </source>
</evidence>
<dbReference type="FunFam" id="3.40.50.300:FF:000016">
    <property type="entry name" value="Oligopeptide ABC transporter ATP-binding component"/>
    <property type="match status" value="1"/>
</dbReference>
<dbReference type="InterPro" id="IPR017871">
    <property type="entry name" value="ABC_transporter-like_CS"/>
</dbReference>
<keyword evidence="4" id="KW-1003">Cell membrane</keyword>
<evidence type="ECO:0000256" key="7">
    <source>
        <dbReference type="ARBA" id="ARBA00023136"/>
    </source>
</evidence>
<dbReference type="Proteomes" id="UP000886865">
    <property type="component" value="Unassembled WGS sequence"/>
</dbReference>
<dbReference type="AlphaFoldDB" id="A0A9D1JXX2"/>
<comment type="caution">
    <text evidence="9">The sequence shown here is derived from an EMBL/GenBank/DDBJ whole genome shotgun (WGS) entry which is preliminary data.</text>
</comment>
<evidence type="ECO:0000256" key="3">
    <source>
        <dbReference type="ARBA" id="ARBA00022448"/>
    </source>
</evidence>
<dbReference type="InterPro" id="IPR027417">
    <property type="entry name" value="P-loop_NTPase"/>
</dbReference>
<comment type="subcellular location">
    <subcellularLocation>
        <location evidence="1">Cell membrane</location>
        <topology evidence="1">Peripheral membrane protein</topology>
    </subcellularLocation>
</comment>
<dbReference type="Pfam" id="PF08352">
    <property type="entry name" value="oligo_HPY"/>
    <property type="match status" value="1"/>
</dbReference>
<accession>A0A9D1JXX2</accession>
<evidence type="ECO:0000256" key="2">
    <source>
        <dbReference type="ARBA" id="ARBA00005417"/>
    </source>
</evidence>
<dbReference type="PANTHER" id="PTHR43297">
    <property type="entry name" value="OLIGOPEPTIDE TRANSPORT ATP-BINDING PROTEIN APPD"/>
    <property type="match status" value="1"/>
</dbReference>
<gene>
    <name evidence="9" type="ORF">IAA86_03695</name>
</gene>
<sequence>MQEFPILEIKNYSLGIEIDKKIYPILKNINFSFFKGKIHAIVGESGCGKTMSVMSILKLLPKNSKVLGGKIVFEGQNILSYSEKQMRQIRGRKIALIPQDPMTSLNPLYTIENQLLEVIMLHNDISKEQALKVAIQTLESVEFKDAEKRIKSYPHELSGGMKQRVIIAMALAANADILIADEPTTALDVTIQAQILKLLEKIKLQGKTIVLITHDLGVVAQYSDDISIMYLGAIVERAQTRELFKNPHHPYTKALIEALPVKKGKKLKNIKGQPSQITQIIEGCPFNPRCEKADYMCHTKMPELTNISNSNVSCHHPY</sequence>
<dbReference type="CDD" id="cd03257">
    <property type="entry name" value="ABC_NikE_OppD_transporters"/>
    <property type="match status" value="1"/>
</dbReference>
<dbReference type="SMART" id="SM00382">
    <property type="entry name" value="AAA"/>
    <property type="match status" value="1"/>
</dbReference>
<dbReference type="InterPro" id="IPR013563">
    <property type="entry name" value="Oligopep_ABC_C"/>
</dbReference>
<dbReference type="GO" id="GO:0005524">
    <property type="term" value="F:ATP binding"/>
    <property type="evidence" value="ECO:0007669"/>
    <property type="project" value="UniProtKB-KW"/>
</dbReference>
<keyword evidence="6 9" id="KW-0067">ATP-binding</keyword>
<dbReference type="PROSITE" id="PS50893">
    <property type="entry name" value="ABC_TRANSPORTER_2"/>
    <property type="match status" value="1"/>
</dbReference>
<dbReference type="GO" id="GO:0005886">
    <property type="term" value="C:plasma membrane"/>
    <property type="evidence" value="ECO:0007669"/>
    <property type="project" value="UniProtKB-SubCell"/>
</dbReference>
<evidence type="ECO:0000313" key="9">
    <source>
        <dbReference type="EMBL" id="HIS74107.1"/>
    </source>
</evidence>
<reference evidence="9" key="1">
    <citation type="submission" date="2020-10" db="EMBL/GenBank/DDBJ databases">
        <authorList>
            <person name="Gilroy R."/>
        </authorList>
    </citation>
    <scope>NUCLEOTIDE SEQUENCE</scope>
    <source>
        <strain evidence="9">CHK152-2871</strain>
    </source>
</reference>
<organism evidence="9 10">
    <name type="scientific">Candidatus Galligastranaerophilus intestinavium</name>
    <dbReference type="NCBI Taxonomy" id="2840836"/>
    <lineage>
        <taxon>Bacteria</taxon>
        <taxon>Candidatus Galligastranaerophilus</taxon>
    </lineage>
</organism>
<dbReference type="PANTHER" id="PTHR43297:SF2">
    <property type="entry name" value="DIPEPTIDE TRANSPORT ATP-BINDING PROTEIN DPPD"/>
    <property type="match status" value="1"/>
</dbReference>
<dbReference type="SUPFAM" id="SSF52540">
    <property type="entry name" value="P-loop containing nucleoside triphosphate hydrolases"/>
    <property type="match status" value="1"/>
</dbReference>
<dbReference type="EMBL" id="DVJQ01000032">
    <property type="protein sequence ID" value="HIS74107.1"/>
    <property type="molecule type" value="Genomic_DNA"/>
</dbReference>
<dbReference type="NCBIfam" id="TIGR01727">
    <property type="entry name" value="oligo_HPY"/>
    <property type="match status" value="1"/>
</dbReference>
<evidence type="ECO:0000313" key="10">
    <source>
        <dbReference type="Proteomes" id="UP000886865"/>
    </source>
</evidence>
<proteinExistence type="inferred from homology"/>
<dbReference type="PROSITE" id="PS00211">
    <property type="entry name" value="ABC_TRANSPORTER_1"/>
    <property type="match status" value="1"/>
</dbReference>
<dbReference type="InterPro" id="IPR003439">
    <property type="entry name" value="ABC_transporter-like_ATP-bd"/>
</dbReference>
<dbReference type="GO" id="GO:0016887">
    <property type="term" value="F:ATP hydrolysis activity"/>
    <property type="evidence" value="ECO:0007669"/>
    <property type="project" value="InterPro"/>
</dbReference>
<dbReference type="Gene3D" id="3.40.50.300">
    <property type="entry name" value="P-loop containing nucleotide triphosphate hydrolases"/>
    <property type="match status" value="1"/>
</dbReference>
<name>A0A9D1JXX2_9BACT</name>
<protein>
    <submittedName>
        <fullName evidence="9">ABC transporter ATP-binding protein</fullName>
    </submittedName>
</protein>
<keyword evidence="7" id="KW-0472">Membrane</keyword>
<dbReference type="InterPro" id="IPR003593">
    <property type="entry name" value="AAA+_ATPase"/>
</dbReference>